<sequence>MNSRRCSVSRLCVCVCLLSESSYWQLCPPSKSSVQGGLLSSSFPPGPVPLVPPDAHLQDGGDLLDGGPSQQQPLVPSTSASELSVPGLSTDPSGPGPPPPPPPPSKRHCRSLSVPEDLSRCRYTWRPSASRVWTPVSRQQSVGVAGGGACPLRAPSSSLNSSLHSSSSPTFFSLALSPDSPLPWSFPWDPSEAAAGGGACCCFFPSPSSCSSSPSPLHPPPPPQRRFSLSPVLIRDSAASTFLPPPPVPSQSSAPPPGSACSTPSSLRRSLPPQLPRCHSQPCDLLLFKPGLKRRRDPDRPCARPVLDFVKMTQTRSMDPQCLERAGGRLVCGSDICMGLEPFMGDFRGSCSPAECLGRTSIGPLSESDEECHEEDEEEEADEREAAQQAVFERDCTELDLNLIEEN</sequence>
<dbReference type="PANTHER" id="PTHR28567:SF4">
    <property type="entry name" value="PROTEIN FAM53C"/>
    <property type="match status" value="1"/>
</dbReference>
<feature type="compositionally biased region" description="Acidic residues" evidence="2">
    <location>
        <begin position="367"/>
        <end position="383"/>
    </location>
</feature>
<reference evidence="4" key="3">
    <citation type="submission" date="2025-09" db="UniProtKB">
        <authorList>
            <consortium name="Ensembl"/>
        </authorList>
    </citation>
    <scope>IDENTIFICATION</scope>
    <source>
        <strain evidence="4">Hd-rR</strain>
    </source>
</reference>
<dbReference type="Ensembl" id="ENSORLT00000042878.1">
    <property type="protein sequence ID" value="ENSORLP00000043429.1"/>
    <property type="gene ID" value="ENSORLG00000029548.1"/>
</dbReference>
<keyword evidence="5" id="KW-1185">Reference proteome</keyword>
<protein>
    <submittedName>
        <fullName evidence="4">Family with sequence similarity 53 member C</fullName>
    </submittedName>
</protein>
<dbReference type="Bgee" id="ENSORLG00000029548">
    <property type="expression patterns" value="Expressed in brain and 14 other cell types or tissues"/>
</dbReference>
<evidence type="ECO:0000313" key="4">
    <source>
        <dbReference type="Ensembl" id="ENSORLP00000043429.1"/>
    </source>
</evidence>
<feature type="chain" id="PRO_5017373854" evidence="3">
    <location>
        <begin position="22"/>
        <end position="407"/>
    </location>
</feature>
<feature type="compositionally biased region" description="Low complexity" evidence="2">
    <location>
        <begin position="58"/>
        <end position="72"/>
    </location>
</feature>
<name>A0A3B3IHY6_ORYLA</name>
<organism evidence="4 5">
    <name type="scientific">Oryzias latipes</name>
    <name type="common">Japanese rice fish</name>
    <name type="synonym">Japanese killifish</name>
    <dbReference type="NCBI Taxonomy" id="8090"/>
    <lineage>
        <taxon>Eukaryota</taxon>
        <taxon>Metazoa</taxon>
        <taxon>Chordata</taxon>
        <taxon>Craniata</taxon>
        <taxon>Vertebrata</taxon>
        <taxon>Euteleostomi</taxon>
        <taxon>Actinopterygii</taxon>
        <taxon>Neopterygii</taxon>
        <taxon>Teleostei</taxon>
        <taxon>Neoteleostei</taxon>
        <taxon>Acanthomorphata</taxon>
        <taxon>Ovalentaria</taxon>
        <taxon>Atherinomorphae</taxon>
        <taxon>Beloniformes</taxon>
        <taxon>Adrianichthyidae</taxon>
        <taxon>Oryziinae</taxon>
        <taxon>Oryzias</taxon>
    </lineage>
</organism>
<comment type="similarity">
    <text evidence="1">Belongs to the FAM53 family.</text>
</comment>
<reference evidence="4 5" key="1">
    <citation type="journal article" date="2007" name="Nature">
        <title>The medaka draft genome and insights into vertebrate genome evolution.</title>
        <authorList>
            <person name="Kasahara M."/>
            <person name="Naruse K."/>
            <person name="Sasaki S."/>
            <person name="Nakatani Y."/>
            <person name="Qu W."/>
            <person name="Ahsan B."/>
            <person name="Yamada T."/>
            <person name="Nagayasu Y."/>
            <person name="Doi K."/>
            <person name="Kasai Y."/>
            <person name="Jindo T."/>
            <person name="Kobayashi D."/>
            <person name="Shimada A."/>
            <person name="Toyoda A."/>
            <person name="Kuroki Y."/>
            <person name="Fujiyama A."/>
            <person name="Sasaki T."/>
            <person name="Shimizu A."/>
            <person name="Asakawa S."/>
            <person name="Shimizu N."/>
            <person name="Hashimoto S."/>
            <person name="Yang J."/>
            <person name="Lee Y."/>
            <person name="Matsushima K."/>
            <person name="Sugano S."/>
            <person name="Sakaizumi M."/>
            <person name="Narita T."/>
            <person name="Ohishi K."/>
            <person name="Haga S."/>
            <person name="Ohta F."/>
            <person name="Nomoto H."/>
            <person name="Nogata K."/>
            <person name="Morishita T."/>
            <person name="Endo T."/>
            <person name="Shin-I T."/>
            <person name="Takeda H."/>
            <person name="Morishita S."/>
            <person name="Kohara Y."/>
        </authorList>
    </citation>
    <scope>NUCLEOTIDE SEQUENCE [LARGE SCALE GENOMIC DNA]</scope>
    <source>
        <strain evidence="4 5">Hd-rR</strain>
    </source>
</reference>
<feature type="compositionally biased region" description="Low complexity" evidence="2">
    <location>
        <begin position="259"/>
        <end position="272"/>
    </location>
</feature>
<reference evidence="4" key="2">
    <citation type="submission" date="2025-08" db="UniProtKB">
        <authorList>
            <consortium name="Ensembl"/>
        </authorList>
    </citation>
    <scope>IDENTIFICATION</scope>
    <source>
        <strain evidence="4">Hd-rR</strain>
    </source>
</reference>
<feature type="region of interest" description="Disordered" evidence="2">
    <location>
        <begin position="362"/>
        <end position="388"/>
    </location>
</feature>
<feature type="region of interest" description="Disordered" evidence="2">
    <location>
        <begin position="45"/>
        <end position="111"/>
    </location>
</feature>
<dbReference type="Pfam" id="PF15242">
    <property type="entry name" value="FAM53"/>
    <property type="match status" value="1"/>
</dbReference>
<dbReference type="InterPro" id="IPR029356">
    <property type="entry name" value="FAM53"/>
</dbReference>
<keyword evidence="3" id="KW-0732">Signal</keyword>
<dbReference type="Proteomes" id="UP000001038">
    <property type="component" value="Chromosome 14"/>
</dbReference>
<feature type="region of interest" description="Disordered" evidence="2">
    <location>
        <begin position="240"/>
        <end position="275"/>
    </location>
</feature>
<gene>
    <name evidence="4" type="primary">FAM53C</name>
    <name evidence="4" type="synonym">fam53c</name>
</gene>
<feature type="compositionally biased region" description="Pro residues" evidence="2">
    <location>
        <begin position="94"/>
        <end position="104"/>
    </location>
</feature>
<feature type="compositionally biased region" description="Pro residues" evidence="2">
    <location>
        <begin position="243"/>
        <end position="258"/>
    </location>
</feature>
<evidence type="ECO:0000256" key="1">
    <source>
        <dbReference type="ARBA" id="ARBA00010984"/>
    </source>
</evidence>
<dbReference type="AlphaFoldDB" id="A0A3B3IHY6"/>
<evidence type="ECO:0000256" key="3">
    <source>
        <dbReference type="SAM" id="SignalP"/>
    </source>
</evidence>
<feature type="signal peptide" evidence="3">
    <location>
        <begin position="1"/>
        <end position="21"/>
    </location>
</feature>
<dbReference type="PANTHER" id="PTHR28567">
    <property type="entry name" value="PROTEIN FAM53A-LIKE ISOFORM X1"/>
    <property type="match status" value="1"/>
</dbReference>
<evidence type="ECO:0000313" key="5">
    <source>
        <dbReference type="Proteomes" id="UP000001038"/>
    </source>
</evidence>
<evidence type="ECO:0000256" key="2">
    <source>
        <dbReference type="SAM" id="MobiDB-lite"/>
    </source>
</evidence>
<proteinExistence type="inferred from homology"/>
<dbReference type="GeneTree" id="ENSGT00530000063371"/>
<feature type="compositionally biased region" description="Polar residues" evidence="2">
    <location>
        <begin position="73"/>
        <end position="82"/>
    </location>
</feature>
<accession>A0A3B3IHY6</accession>